<evidence type="ECO:0008006" key="3">
    <source>
        <dbReference type="Google" id="ProtNLM"/>
    </source>
</evidence>
<gene>
    <name evidence="1" type="ORF">NG800_002210</name>
</gene>
<dbReference type="EMBL" id="JAMXLT020000002">
    <property type="protein sequence ID" value="MDW8547706.1"/>
    <property type="molecule type" value="Genomic_DNA"/>
</dbReference>
<protein>
    <recommendedName>
        <fullName evidence="3">Lipoprotein</fullName>
    </recommendedName>
</protein>
<evidence type="ECO:0000313" key="1">
    <source>
        <dbReference type="EMBL" id="MDW8547706.1"/>
    </source>
</evidence>
<accession>A0ABU4JDF6</accession>
<dbReference type="PROSITE" id="PS51257">
    <property type="entry name" value="PROKAR_LIPOPROTEIN"/>
    <property type="match status" value="1"/>
</dbReference>
<dbReference type="Proteomes" id="UP001204439">
    <property type="component" value="Unassembled WGS sequence"/>
</dbReference>
<dbReference type="RefSeq" id="WP_063968521.1">
    <property type="nucleotide sequence ID" value="NZ_JAMXLT020000002.1"/>
</dbReference>
<sequence>MKIYIIAFFLLFIGCDSSGQKKMVQIDNRSKLQIDSLKDDYQRVNKSDTKENEKKYIANFPNDFSQFQETFGYDDKLGKGKPLYNESYDYIKMFFQCLKNNPKFIKKALDISINAKWDVDAENFFQMELETMISKNPSLICEQLNNYSDEQQKSIWHFIANGVKKKTEIPQYLFKIKNCNPKAYSIAIANFSSQRLRDYDSQNLNLDSLLKELADNSYKLIFEKKCDLNGDGLQDIILVVSIKKEFTQNDIITLDSPIYVLLNNGDKTYKSLRNRDLIYTFMPNTPAEGFKDVVVKNNYFTIEQQEGAGWLFIDTYTTFKYDITKKEIILSKYGRSFTDRRDPDKSIRDEIYTSKDFKTINFENANSDDLKKLNH</sequence>
<keyword evidence="2" id="KW-1185">Reference proteome</keyword>
<organism evidence="1 2">
    <name type="scientific">Epilithonimonas ginsengisoli</name>
    <dbReference type="NCBI Taxonomy" id="1245592"/>
    <lineage>
        <taxon>Bacteria</taxon>
        <taxon>Pseudomonadati</taxon>
        <taxon>Bacteroidota</taxon>
        <taxon>Flavobacteriia</taxon>
        <taxon>Flavobacteriales</taxon>
        <taxon>Weeksellaceae</taxon>
        <taxon>Chryseobacterium group</taxon>
        <taxon>Epilithonimonas</taxon>
    </lineage>
</organism>
<proteinExistence type="predicted"/>
<comment type="caution">
    <text evidence="1">The sequence shown here is derived from an EMBL/GenBank/DDBJ whole genome shotgun (WGS) entry which is preliminary data.</text>
</comment>
<name>A0ABU4JDF6_9FLAO</name>
<evidence type="ECO:0000313" key="2">
    <source>
        <dbReference type="Proteomes" id="UP001204439"/>
    </source>
</evidence>
<reference evidence="1 2" key="1">
    <citation type="submission" date="2023-11" db="EMBL/GenBank/DDBJ databases">
        <title>First isolation, identification, and characterization of non-pathogenic Epilithonimonas ginsengisoli isolated from diseased farmed rainbow trout (Oncorhynchus mykiss) in Chile.</title>
        <authorList>
            <person name="Miranda C.D."/>
            <person name="Irgang R."/>
            <person name="Concha C."/>
            <person name="Rojas R."/>
            <person name="Avendano R."/>
        </authorList>
    </citation>
    <scope>NUCLEOTIDE SEQUENCE [LARGE SCALE GENOMIC DNA]</scope>
    <source>
        <strain evidence="1 2">FP99</strain>
    </source>
</reference>